<dbReference type="AlphaFoldDB" id="A0AA97CZ00"/>
<keyword evidence="1" id="KW-0812">Transmembrane</keyword>
<keyword evidence="1" id="KW-1133">Transmembrane helix</keyword>
<keyword evidence="1" id="KW-0472">Membrane</keyword>
<organism evidence="2">
    <name type="scientific">Gordonia sp. MP11Mi</name>
    <dbReference type="NCBI Taxonomy" id="3022769"/>
    <lineage>
        <taxon>Bacteria</taxon>
        <taxon>Bacillati</taxon>
        <taxon>Actinomycetota</taxon>
        <taxon>Actinomycetes</taxon>
        <taxon>Mycobacteriales</taxon>
        <taxon>Gordoniaceae</taxon>
        <taxon>Gordonia</taxon>
    </lineage>
</organism>
<name>A0AA97CZ00_9ACTN</name>
<gene>
    <name evidence="2" type="ORF">MP11Mi_27880</name>
</gene>
<dbReference type="InterPro" id="IPR012338">
    <property type="entry name" value="Beta-lactam/transpept-like"/>
</dbReference>
<accession>A0AA97CZ00</accession>
<sequence>MSGRHRIETPDDGGRRSRRALAAAVIVTAVVIVLGVGGYVVFGRDGDDDTPTTPTATAELSHAESLQRSFNALKLTTPTGVALTPVGGGETILLGDQHVQDAWSTIKVPLGLAAERKHGMSRTEANALIDSDNLSARVLTRSLGSPVGASEELTAVLREGGDTTTVPAPRHGDDYPMLGETPWSLADSATWTAHLPCMIGSDHVLELMRDVAGVQEWGLRLVGDHTPVKGGWGEAPDGGYVVRQIGVLTVANGKQVAVSMSTHRAKMAFETGTRELDRVADWLNANLALLPGGTCR</sequence>
<dbReference type="RefSeq" id="WP_420039483.1">
    <property type="nucleotide sequence ID" value="NZ_CP128986.1"/>
</dbReference>
<evidence type="ECO:0000256" key="1">
    <source>
        <dbReference type="SAM" id="Phobius"/>
    </source>
</evidence>
<dbReference type="Gene3D" id="3.40.710.10">
    <property type="entry name" value="DD-peptidase/beta-lactamase superfamily"/>
    <property type="match status" value="1"/>
</dbReference>
<evidence type="ECO:0000313" key="2">
    <source>
        <dbReference type="EMBL" id="WOC13681.1"/>
    </source>
</evidence>
<protein>
    <recommendedName>
        <fullName evidence="3">Serine hydrolase</fullName>
    </recommendedName>
</protein>
<dbReference type="EMBL" id="CP128986">
    <property type="protein sequence ID" value="WOC13681.1"/>
    <property type="molecule type" value="Genomic_DNA"/>
</dbReference>
<reference evidence="2" key="1">
    <citation type="submission" date="2023-06" db="EMBL/GenBank/DDBJ databases">
        <title>Gordonia sp. nov. and Pseudochrobactrum sp. nov., two species isolated from the burying beetle Nicrophorus vespilloides.</title>
        <authorList>
            <person name="Poehlein A."/>
            <person name="Guzman J."/>
            <person name="Daniel R."/>
            <person name="Vilcinskas A."/>
        </authorList>
    </citation>
    <scope>NUCLEOTIDE SEQUENCE</scope>
    <source>
        <strain evidence="2">MP11Mi</strain>
    </source>
</reference>
<feature type="transmembrane region" description="Helical" evidence="1">
    <location>
        <begin position="21"/>
        <end position="42"/>
    </location>
</feature>
<dbReference type="SUPFAM" id="SSF56601">
    <property type="entry name" value="beta-lactamase/transpeptidase-like"/>
    <property type="match status" value="1"/>
</dbReference>
<proteinExistence type="predicted"/>
<evidence type="ECO:0008006" key="3">
    <source>
        <dbReference type="Google" id="ProtNLM"/>
    </source>
</evidence>